<comment type="caution">
    <text evidence="1">The sequence shown here is derived from an EMBL/GenBank/DDBJ whole genome shotgun (WGS) entry which is preliminary data.</text>
</comment>
<feature type="non-terminal residue" evidence="1">
    <location>
        <position position="863"/>
    </location>
</feature>
<accession>A0AC60PXL5</accession>
<name>A0AC60PXL5_IXOPE</name>
<gene>
    <name evidence="1" type="ORF">HPB47_026904</name>
</gene>
<sequence length="863" mass="96851">MVIRFGVGTERGRRLVILAALVVFAESRYLLKRVTPNDCDEHSYYNDIAHNCVKCGANGGQEGLQVASKDGLSCKCLPRHRMMVRQSATKLSCVPCPPNQVTSSDGWECVLCAAQSPFQSSTNSCSSCTDGVFEEVLDDTGTKWLTCKKCHGQTWPDPSLRKCVICPPEFQVADNSTCSCPPEKYVLTDGSCLPQDMLDANLESAQHITYEGGTILSMLFKDILPASLYNCKVHSNETACQIVANLCVLTFYSRGSGTSVCDRYLKLSEGVAGRPRQGQGSVPWLFYQEDDAAAVMSRTDVPNQFTIKRWKETSYLHFVAAKYSLEGKFMGIQRLEIQELMLCGTSLANADVLRFGTTFFDKCQKSVRDLWDSSQIIFYELFLESKQANEDKIYPVPAKIENMEKNLKKLSDEGVSTWQLVRRFFLLDPVSGNGADTAAPQKSPVRFLRYAKDINIHITMHRKVKPGTIYPPLLTVTYGEVARDAYEQNLQVPVSFSVTYSSDRNQTAHDMPIAIGVLSSLAILWACIQMGSWARRSGKTSVNIVALLKLILFTCASLSNVFLMVVLCASLNWLVMYKMQDVVHLLLPSPHQEQEIKTFIIFAFFMKALYLLHIVFVQSSVDVFFLDWERPHAMPSWPRPPRPGRSSRLPGADDPSHPPSGGDAGSAAGESNTTVSIWRSYFVANEWSELQCHRRVSLPMQLLALLLLLKGLGLEYLTLATPESYYVHNVQNANIPFSATCRFALAASLYLSIAVLQVFFHKFIYERFYEDKLQHFVDLCSVSNEDLCGHRGLLPDTEQQTFQMALPASVYEQYCRMRRPLTMYTQAPDRIQIADGHLSRANIDTVVNIYNIVTKFLSAFLDH</sequence>
<evidence type="ECO:0000313" key="2">
    <source>
        <dbReference type="Proteomes" id="UP000805193"/>
    </source>
</evidence>
<organism evidence="1 2">
    <name type="scientific">Ixodes persulcatus</name>
    <name type="common">Taiga tick</name>
    <dbReference type="NCBI Taxonomy" id="34615"/>
    <lineage>
        <taxon>Eukaryota</taxon>
        <taxon>Metazoa</taxon>
        <taxon>Ecdysozoa</taxon>
        <taxon>Arthropoda</taxon>
        <taxon>Chelicerata</taxon>
        <taxon>Arachnida</taxon>
        <taxon>Acari</taxon>
        <taxon>Parasitiformes</taxon>
        <taxon>Ixodida</taxon>
        <taxon>Ixodoidea</taxon>
        <taxon>Ixodidae</taxon>
        <taxon>Ixodinae</taxon>
        <taxon>Ixodes</taxon>
    </lineage>
</organism>
<keyword evidence="2" id="KW-1185">Reference proteome</keyword>
<dbReference type="EMBL" id="JABSTQ010009786">
    <property type="protein sequence ID" value="KAG0425960.1"/>
    <property type="molecule type" value="Genomic_DNA"/>
</dbReference>
<reference evidence="1 2" key="1">
    <citation type="journal article" date="2020" name="Cell">
        <title>Large-Scale Comparative Analyses of Tick Genomes Elucidate Their Genetic Diversity and Vector Capacities.</title>
        <authorList>
            <consortium name="Tick Genome and Microbiome Consortium (TIGMIC)"/>
            <person name="Jia N."/>
            <person name="Wang J."/>
            <person name="Shi W."/>
            <person name="Du L."/>
            <person name="Sun Y."/>
            <person name="Zhan W."/>
            <person name="Jiang J.F."/>
            <person name="Wang Q."/>
            <person name="Zhang B."/>
            <person name="Ji P."/>
            <person name="Bell-Sakyi L."/>
            <person name="Cui X.M."/>
            <person name="Yuan T.T."/>
            <person name="Jiang B.G."/>
            <person name="Yang W.F."/>
            <person name="Lam T.T."/>
            <person name="Chang Q.C."/>
            <person name="Ding S.J."/>
            <person name="Wang X.J."/>
            <person name="Zhu J.G."/>
            <person name="Ruan X.D."/>
            <person name="Zhao L."/>
            <person name="Wei J.T."/>
            <person name="Ye R.Z."/>
            <person name="Que T.C."/>
            <person name="Du C.H."/>
            <person name="Zhou Y.H."/>
            <person name="Cheng J.X."/>
            <person name="Dai P.F."/>
            <person name="Guo W.B."/>
            <person name="Han X.H."/>
            <person name="Huang E.J."/>
            <person name="Li L.F."/>
            <person name="Wei W."/>
            <person name="Gao Y.C."/>
            <person name="Liu J.Z."/>
            <person name="Shao H.Z."/>
            <person name="Wang X."/>
            <person name="Wang C.C."/>
            <person name="Yang T.C."/>
            <person name="Huo Q.B."/>
            <person name="Li W."/>
            <person name="Chen H.Y."/>
            <person name="Chen S.E."/>
            <person name="Zhou L.G."/>
            <person name="Ni X.B."/>
            <person name="Tian J.H."/>
            <person name="Sheng Y."/>
            <person name="Liu T."/>
            <person name="Pan Y.S."/>
            <person name="Xia L.Y."/>
            <person name="Li J."/>
            <person name="Zhao F."/>
            <person name="Cao W.C."/>
        </authorList>
    </citation>
    <scope>NUCLEOTIDE SEQUENCE [LARGE SCALE GENOMIC DNA]</scope>
    <source>
        <strain evidence="1">Iper-2018</strain>
    </source>
</reference>
<protein>
    <submittedName>
        <fullName evidence="1">Uncharacterized protein</fullName>
    </submittedName>
</protein>
<proteinExistence type="predicted"/>
<dbReference type="Proteomes" id="UP000805193">
    <property type="component" value="Unassembled WGS sequence"/>
</dbReference>
<evidence type="ECO:0000313" key="1">
    <source>
        <dbReference type="EMBL" id="KAG0425960.1"/>
    </source>
</evidence>